<comment type="caution">
    <text evidence="7">The sequence shown here is derived from an EMBL/GenBank/DDBJ whole genome shotgun (WGS) entry which is preliminary data.</text>
</comment>
<evidence type="ECO:0000256" key="4">
    <source>
        <dbReference type="ARBA" id="ARBA00022989"/>
    </source>
</evidence>
<dbReference type="InterPro" id="IPR003339">
    <property type="entry name" value="ABC/ECF_trnsptr_transmembrane"/>
</dbReference>
<reference evidence="7" key="1">
    <citation type="submission" date="2020-07" db="EMBL/GenBank/DDBJ databases">
        <title>Huge and variable diversity of episymbiotic CPR bacteria and DPANN archaea in groundwater ecosystems.</title>
        <authorList>
            <person name="He C.Y."/>
            <person name="Keren R."/>
            <person name="Whittaker M."/>
            <person name="Farag I.F."/>
            <person name="Doudna J."/>
            <person name="Cate J.H.D."/>
            <person name="Banfield J.F."/>
        </authorList>
    </citation>
    <scope>NUCLEOTIDE SEQUENCE</scope>
    <source>
        <strain evidence="7">NC_groundwater_1664_Pr3_B-0.1um_52_9</strain>
    </source>
</reference>
<dbReference type="Proteomes" id="UP000807825">
    <property type="component" value="Unassembled WGS sequence"/>
</dbReference>
<dbReference type="PANTHER" id="PTHR34857:SF2">
    <property type="entry name" value="SLL0384 PROTEIN"/>
    <property type="match status" value="1"/>
</dbReference>
<evidence type="ECO:0000256" key="1">
    <source>
        <dbReference type="ARBA" id="ARBA00004651"/>
    </source>
</evidence>
<dbReference type="NCBIfam" id="TIGR02454">
    <property type="entry name" value="ECF_T_CbiQ"/>
    <property type="match status" value="1"/>
</dbReference>
<evidence type="ECO:0000256" key="6">
    <source>
        <dbReference type="SAM" id="Phobius"/>
    </source>
</evidence>
<dbReference type="InterPro" id="IPR012809">
    <property type="entry name" value="ECF_CbiQ"/>
</dbReference>
<accession>A0A9D6V1L9</accession>
<dbReference type="EMBL" id="JACRDE010000262">
    <property type="protein sequence ID" value="MBI5249782.1"/>
    <property type="molecule type" value="Genomic_DNA"/>
</dbReference>
<dbReference type="CDD" id="cd16914">
    <property type="entry name" value="EcfT"/>
    <property type="match status" value="1"/>
</dbReference>
<dbReference type="Pfam" id="PF02361">
    <property type="entry name" value="CbiQ"/>
    <property type="match status" value="1"/>
</dbReference>
<keyword evidence="5 6" id="KW-0472">Membrane</keyword>
<keyword evidence="2" id="KW-1003">Cell membrane</keyword>
<evidence type="ECO:0000256" key="3">
    <source>
        <dbReference type="ARBA" id="ARBA00022692"/>
    </source>
</evidence>
<dbReference type="GO" id="GO:0043190">
    <property type="term" value="C:ATP-binding cassette (ABC) transporter complex"/>
    <property type="evidence" value="ECO:0007669"/>
    <property type="project" value="InterPro"/>
</dbReference>
<comment type="subcellular location">
    <subcellularLocation>
        <location evidence="1">Cell membrane</location>
        <topology evidence="1">Multi-pass membrane protein</topology>
    </subcellularLocation>
</comment>
<proteinExistence type="predicted"/>
<feature type="transmembrane region" description="Helical" evidence="6">
    <location>
        <begin position="113"/>
        <end position="136"/>
    </location>
</feature>
<dbReference type="GO" id="GO:0006824">
    <property type="term" value="P:cobalt ion transport"/>
    <property type="evidence" value="ECO:0007669"/>
    <property type="project" value="InterPro"/>
</dbReference>
<feature type="transmembrane region" description="Helical" evidence="6">
    <location>
        <begin position="74"/>
        <end position="93"/>
    </location>
</feature>
<evidence type="ECO:0000313" key="7">
    <source>
        <dbReference type="EMBL" id="MBI5249782.1"/>
    </source>
</evidence>
<gene>
    <name evidence="7" type="primary">cbiQ</name>
    <name evidence="7" type="ORF">HY912_09820</name>
</gene>
<sequence>MFDIFSDIFACRENVFTRIDPRVKMVPAIALILSVVLSSKVYFPLTVLAFCLSAMLMVGMPIRLALLRIAGPMGIVAVLVVLQAFLSGSTPLFTLDFLSWKLTATEEGLRRGILIGSRVLGAVSVMLLFSSVTPAYKIFNALRWFRVPEGWVEIALLVYRYTFSLLDQTSDVITAQSTRLGYSSVGKSLSSMGVLAGTVITRSMDQAMRTYEAMTLRGYEGSMHFAPLPGLKATDIRNLAIVLPLILTVFMLMERYA</sequence>
<organism evidence="7 8">
    <name type="scientific">Desulfomonile tiedjei</name>
    <dbReference type="NCBI Taxonomy" id="2358"/>
    <lineage>
        <taxon>Bacteria</taxon>
        <taxon>Pseudomonadati</taxon>
        <taxon>Thermodesulfobacteriota</taxon>
        <taxon>Desulfomonilia</taxon>
        <taxon>Desulfomonilales</taxon>
        <taxon>Desulfomonilaceae</taxon>
        <taxon>Desulfomonile</taxon>
    </lineage>
</organism>
<keyword evidence="4 6" id="KW-1133">Transmembrane helix</keyword>
<dbReference type="InterPro" id="IPR051611">
    <property type="entry name" value="ECF_transporter_component"/>
</dbReference>
<dbReference type="AlphaFoldDB" id="A0A9D6V1L9"/>
<protein>
    <submittedName>
        <fullName evidence="7">Cobalt ECF transporter T component CbiQ</fullName>
    </submittedName>
</protein>
<name>A0A9D6V1L9_9BACT</name>
<dbReference type="PANTHER" id="PTHR34857">
    <property type="entry name" value="SLL0384 PROTEIN"/>
    <property type="match status" value="1"/>
</dbReference>
<evidence type="ECO:0000256" key="2">
    <source>
        <dbReference type="ARBA" id="ARBA00022475"/>
    </source>
</evidence>
<keyword evidence="3 6" id="KW-0812">Transmembrane</keyword>
<evidence type="ECO:0000313" key="8">
    <source>
        <dbReference type="Proteomes" id="UP000807825"/>
    </source>
</evidence>
<evidence type="ECO:0000256" key="5">
    <source>
        <dbReference type="ARBA" id="ARBA00023136"/>
    </source>
</evidence>